<dbReference type="Gene3D" id="1.10.510.10">
    <property type="entry name" value="Transferase(Phosphotransferase) domain 1"/>
    <property type="match status" value="1"/>
</dbReference>
<dbReference type="GO" id="GO:0004674">
    <property type="term" value="F:protein serine/threonine kinase activity"/>
    <property type="evidence" value="ECO:0007669"/>
    <property type="project" value="UniProtKB-EC"/>
</dbReference>
<organism evidence="11 12">
    <name type="scientific">Lineolata rhizophorae</name>
    <dbReference type="NCBI Taxonomy" id="578093"/>
    <lineage>
        <taxon>Eukaryota</taxon>
        <taxon>Fungi</taxon>
        <taxon>Dikarya</taxon>
        <taxon>Ascomycota</taxon>
        <taxon>Pezizomycotina</taxon>
        <taxon>Dothideomycetes</taxon>
        <taxon>Dothideomycetes incertae sedis</taxon>
        <taxon>Lineolatales</taxon>
        <taxon>Lineolataceae</taxon>
        <taxon>Lineolata</taxon>
    </lineage>
</organism>
<dbReference type="AlphaFoldDB" id="A0A6A6NSM4"/>
<reference evidence="11" key="1">
    <citation type="journal article" date="2020" name="Stud. Mycol.">
        <title>101 Dothideomycetes genomes: a test case for predicting lifestyles and emergence of pathogens.</title>
        <authorList>
            <person name="Haridas S."/>
            <person name="Albert R."/>
            <person name="Binder M."/>
            <person name="Bloem J."/>
            <person name="Labutti K."/>
            <person name="Salamov A."/>
            <person name="Andreopoulos B."/>
            <person name="Baker S."/>
            <person name="Barry K."/>
            <person name="Bills G."/>
            <person name="Bluhm B."/>
            <person name="Cannon C."/>
            <person name="Castanera R."/>
            <person name="Culley D."/>
            <person name="Daum C."/>
            <person name="Ezra D."/>
            <person name="Gonzalez J."/>
            <person name="Henrissat B."/>
            <person name="Kuo A."/>
            <person name="Liang C."/>
            <person name="Lipzen A."/>
            <person name="Lutzoni F."/>
            <person name="Magnuson J."/>
            <person name="Mondo S."/>
            <person name="Nolan M."/>
            <person name="Ohm R."/>
            <person name="Pangilinan J."/>
            <person name="Park H.-J."/>
            <person name="Ramirez L."/>
            <person name="Alfaro M."/>
            <person name="Sun H."/>
            <person name="Tritt A."/>
            <person name="Yoshinaga Y."/>
            <person name="Zwiers L.-H."/>
            <person name="Turgeon B."/>
            <person name="Goodwin S."/>
            <person name="Spatafora J."/>
            <person name="Crous P."/>
            <person name="Grigoriev I."/>
        </authorList>
    </citation>
    <scope>NUCLEOTIDE SEQUENCE</scope>
    <source>
        <strain evidence="11">ATCC 16933</strain>
    </source>
</reference>
<dbReference type="InterPro" id="IPR008266">
    <property type="entry name" value="Tyr_kinase_AS"/>
</dbReference>
<keyword evidence="12" id="KW-1185">Reference proteome</keyword>
<comment type="catalytic activity">
    <reaction evidence="8">
        <text>L-threonyl-[protein] + ATP = O-phospho-L-threonyl-[protein] + ADP + H(+)</text>
        <dbReference type="Rhea" id="RHEA:46608"/>
        <dbReference type="Rhea" id="RHEA-COMP:11060"/>
        <dbReference type="Rhea" id="RHEA-COMP:11605"/>
        <dbReference type="ChEBI" id="CHEBI:15378"/>
        <dbReference type="ChEBI" id="CHEBI:30013"/>
        <dbReference type="ChEBI" id="CHEBI:30616"/>
        <dbReference type="ChEBI" id="CHEBI:61977"/>
        <dbReference type="ChEBI" id="CHEBI:456216"/>
        <dbReference type="EC" id="2.7.11.1"/>
    </reaction>
</comment>
<dbReference type="SUPFAM" id="SSF56112">
    <property type="entry name" value="Protein kinase-like (PK-like)"/>
    <property type="match status" value="1"/>
</dbReference>
<evidence type="ECO:0000259" key="10">
    <source>
        <dbReference type="PROSITE" id="PS50011"/>
    </source>
</evidence>
<dbReference type="InterPro" id="IPR040976">
    <property type="entry name" value="Pkinase_fungal"/>
</dbReference>
<comment type="subunit">
    <text evidence="2">Component of the EKC/KEOPS complex composed of at least BUD32, CGI121, GON7, KAE1 and PCC1; the whole complex dimerizes.</text>
</comment>
<dbReference type="InterPro" id="IPR011009">
    <property type="entry name" value="Kinase-like_dom_sf"/>
</dbReference>
<comment type="catalytic activity">
    <reaction evidence="9">
        <text>L-seryl-[protein] + ATP = O-phospho-L-seryl-[protein] + ADP + H(+)</text>
        <dbReference type="Rhea" id="RHEA:17989"/>
        <dbReference type="Rhea" id="RHEA-COMP:9863"/>
        <dbReference type="Rhea" id="RHEA-COMP:11604"/>
        <dbReference type="ChEBI" id="CHEBI:15378"/>
        <dbReference type="ChEBI" id="CHEBI:29999"/>
        <dbReference type="ChEBI" id="CHEBI:30616"/>
        <dbReference type="ChEBI" id="CHEBI:83421"/>
        <dbReference type="ChEBI" id="CHEBI:456216"/>
        <dbReference type="EC" id="2.7.11.1"/>
    </reaction>
</comment>
<dbReference type="GO" id="GO:0005524">
    <property type="term" value="F:ATP binding"/>
    <property type="evidence" value="ECO:0007669"/>
    <property type="project" value="InterPro"/>
</dbReference>
<evidence type="ECO:0000256" key="6">
    <source>
        <dbReference type="ARBA" id="ARBA00030980"/>
    </source>
</evidence>
<feature type="domain" description="Protein kinase" evidence="10">
    <location>
        <begin position="395"/>
        <end position="780"/>
    </location>
</feature>
<evidence type="ECO:0000256" key="9">
    <source>
        <dbReference type="ARBA" id="ARBA00048679"/>
    </source>
</evidence>
<accession>A0A6A6NSM4</accession>
<name>A0A6A6NSM4_9PEZI</name>
<evidence type="ECO:0000256" key="4">
    <source>
        <dbReference type="ARBA" id="ARBA00013948"/>
    </source>
</evidence>
<dbReference type="PROSITE" id="PS00109">
    <property type="entry name" value="PROTEIN_KINASE_TYR"/>
    <property type="match status" value="1"/>
</dbReference>
<keyword evidence="11" id="KW-0808">Transferase</keyword>
<dbReference type="Pfam" id="PF17667">
    <property type="entry name" value="Pkinase_fungal"/>
    <property type="match status" value="1"/>
</dbReference>
<evidence type="ECO:0000256" key="5">
    <source>
        <dbReference type="ARBA" id="ARBA00019973"/>
    </source>
</evidence>
<dbReference type="EC" id="2.7.11.1" evidence="3"/>
<proteinExistence type="predicted"/>
<evidence type="ECO:0000256" key="7">
    <source>
        <dbReference type="ARBA" id="ARBA00033194"/>
    </source>
</evidence>
<dbReference type="PANTHER" id="PTHR38248">
    <property type="entry name" value="FUNK1 6"/>
    <property type="match status" value="1"/>
</dbReference>
<dbReference type="PROSITE" id="PS50011">
    <property type="entry name" value="PROTEIN_KINASE_DOM"/>
    <property type="match status" value="1"/>
</dbReference>
<dbReference type="Proteomes" id="UP000799766">
    <property type="component" value="Unassembled WGS sequence"/>
</dbReference>
<dbReference type="InterPro" id="IPR000719">
    <property type="entry name" value="Prot_kinase_dom"/>
</dbReference>
<gene>
    <name evidence="11" type="ORF">BDY21DRAFT_365831</name>
</gene>
<evidence type="ECO:0000256" key="3">
    <source>
        <dbReference type="ARBA" id="ARBA00012513"/>
    </source>
</evidence>
<keyword evidence="11" id="KW-0418">Kinase</keyword>
<dbReference type="EMBL" id="MU001689">
    <property type="protein sequence ID" value="KAF2454800.1"/>
    <property type="molecule type" value="Genomic_DNA"/>
</dbReference>
<comment type="function">
    <text evidence="1">Component of the EKC/KEOPS complex that is required for the formation of a threonylcarbamoyl group on adenosine at position 37 (t(6)A37) in tRNAs that read codons beginning with adenine. The complex is probably involved in the transfer of the threonylcarbamoyl moiety of threonylcarbamoyl-AMP (TC-AMP) to the N6 group of A37. BUD32 has ATPase activity in the context of the EKC/KEOPS complex and likely plays a supporting role to the catalytic subunit KAE1. The EKC/KEOPS complex also promotes both telomere uncapping and telomere elongation. The complex is required for efficient recruitment of transcriptional coactivators.</text>
</comment>
<evidence type="ECO:0000313" key="12">
    <source>
        <dbReference type="Proteomes" id="UP000799766"/>
    </source>
</evidence>
<evidence type="ECO:0000256" key="8">
    <source>
        <dbReference type="ARBA" id="ARBA00047899"/>
    </source>
</evidence>
<protein>
    <recommendedName>
        <fullName evidence="5">EKC/KEOPS complex subunit BUD32</fullName>
        <ecNumber evidence="3">2.7.11.1</ecNumber>
    </recommendedName>
    <alternativeName>
        <fullName evidence="6 7">Atypical Serine/threonine protein kinase BUD32</fullName>
    </alternativeName>
    <alternativeName>
        <fullName evidence="4">EKC/KEOPS complex subunit bud32</fullName>
    </alternativeName>
</protein>
<dbReference type="PANTHER" id="PTHR38248:SF2">
    <property type="entry name" value="FUNK1 11"/>
    <property type="match status" value="1"/>
</dbReference>
<dbReference type="OrthoDB" id="5584477at2759"/>
<sequence length="780" mass="89269">MLLSVWHPAFLQNTRPRDAAPKLRLNENKPVLTSFSLERYCREAEQSFILAFGPSSDVAGDQEHDFQDVISRLILALTGTRAAFHLRSKTRSEDVASELVTLFRRIRNDDFTYDRYRPLVKLVIDRKPDVEIWSAVFDLITTLSRATPPASVPAGFDDTPITHTSASQQGAEQTRKLVEERLFEEIGRCTYPSVEGFVEKHFEGKDWTPRALKIYKKIKPRYKDGRWTDFPDPLVQDGVVDWWFRFQDEFLSGERHRYYKTSSPKELTRAEVRRQIDLFVKRNEGPSTNTVHDLKDVKIIGELKESSKDKKGTLLHISRYIRDIFLCQPICRYIPAFTLCGREMQLWIFDRSGPYGPKRFDIHDEPERFIQVITGYLMMNDEELGLDTFVQEDPAGRFITLERGDESHIKLRLELSAFVHQRAIVCRGTSCFLAKTLDSESHNCVAKFSWTSDRRKQEADLLRLAYQRGVQGVANLVGHHQIASIADMRSGLTFGKLYPFRGPPSAASSSQSFPQSLQPSLASRSFSDLQDLSIARKPSKRSRSNNSYDHRTFRCLVTSPAGRSMRTYKSPLELLVVLRDAIRAHKSLYLTGNILHRDISENNIIITDPEKDGFQGVLIDLDLAKELRTGRSGARCRTGTMEFMAIEVLLGISHTYRHDLESFFYVLLWLCARRGWEKSNSATGQSTSQLRAWYTGNYEDIANAKLGHTSKTESGGLLFILREFPPEFDCVKPLCWELRAILFPYRDGLFTGTPKDPEVLYEPILRAFDSAVDDIKANEG</sequence>
<evidence type="ECO:0000313" key="11">
    <source>
        <dbReference type="EMBL" id="KAF2454800.1"/>
    </source>
</evidence>
<evidence type="ECO:0000256" key="2">
    <source>
        <dbReference type="ARBA" id="ARBA00011534"/>
    </source>
</evidence>
<evidence type="ECO:0000256" key="1">
    <source>
        <dbReference type="ARBA" id="ARBA00003747"/>
    </source>
</evidence>